<protein>
    <submittedName>
        <fullName evidence="1">FeS assembly ATPase SufC</fullName>
    </submittedName>
</protein>
<evidence type="ECO:0000313" key="1">
    <source>
        <dbReference type="EMBL" id="GER47003.1"/>
    </source>
</evidence>
<evidence type="ECO:0000313" key="2">
    <source>
        <dbReference type="Proteomes" id="UP000325081"/>
    </source>
</evidence>
<dbReference type="Proteomes" id="UP000325081">
    <property type="component" value="Unassembled WGS sequence"/>
</dbReference>
<keyword evidence="2" id="KW-1185">Reference proteome</keyword>
<sequence length="105" mass="11874">MSSIEHYQKLKRNVFVIPSRPLLYTPPDSPIHATVEVSDFLRISWSLLNTSAPSSRASASIFRTWAERVRVVGDHVECSVSFGYVAIEPVRFEYCSGSNDQRLIT</sequence>
<name>A0A5A7QNR5_STRAF</name>
<organism evidence="1 2">
    <name type="scientific">Striga asiatica</name>
    <name type="common">Asiatic witchweed</name>
    <name type="synonym">Buchnera asiatica</name>
    <dbReference type="NCBI Taxonomy" id="4170"/>
    <lineage>
        <taxon>Eukaryota</taxon>
        <taxon>Viridiplantae</taxon>
        <taxon>Streptophyta</taxon>
        <taxon>Embryophyta</taxon>
        <taxon>Tracheophyta</taxon>
        <taxon>Spermatophyta</taxon>
        <taxon>Magnoliopsida</taxon>
        <taxon>eudicotyledons</taxon>
        <taxon>Gunneridae</taxon>
        <taxon>Pentapetalae</taxon>
        <taxon>asterids</taxon>
        <taxon>lamiids</taxon>
        <taxon>Lamiales</taxon>
        <taxon>Orobanchaceae</taxon>
        <taxon>Buchnereae</taxon>
        <taxon>Striga</taxon>
    </lineage>
</organism>
<reference evidence="2" key="1">
    <citation type="journal article" date="2019" name="Curr. Biol.">
        <title>Genome Sequence of Striga asiatica Provides Insight into the Evolution of Plant Parasitism.</title>
        <authorList>
            <person name="Yoshida S."/>
            <person name="Kim S."/>
            <person name="Wafula E.K."/>
            <person name="Tanskanen J."/>
            <person name="Kim Y.M."/>
            <person name="Honaas L."/>
            <person name="Yang Z."/>
            <person name="Spallek T."/>
            <person name="Conn C.E."/>
            <person name="Ichihashi Y."/>
            <person name="Cheong K."/>
            <person name="Cui S."/>
            <person name="Der J.P."/>
            <person name="Gundlach H."/>
            <person name="Jiao Y."/>
            <person name="Hori C."/>
            <person name="Ishida J.K."/>
            <person name="Kasahara H."/>
            <person name="Kiba T."/>
            <person name="Kim M.S."/>
            <person name="Koo N."/>
            <person name="Laohavisit A."/>
            <person name="Lee Y.H."/>
            <person name="Lumba S."/>
            <person name="McCourt P."/>
            <person name="Mortimer J.C."/>
            <person name="Mutuku J.M."/>
            <person name="Nomura T."/>
            <person name="Sasaki-Sekimoto Y."/>
            <person name="Seto Y."/>
            <person name="Wang Y."/>
            <person name="Wakatake T."/>
            <person name="Sakakibara H."/>
            <person name="Demura T."/>
            <person name="Yamaguchi S."/>
            <person name="Yoneyama K."/>
            <person name="Manabe R.I."/>
            <person name="Nelson D.C."/>
            <person name="Schulman A.H."/>
            <person name="Timko M.P."/>
            <person name="dePamphilis C.W."/>
            <person name="Choi D."/>
            <person name="Shirasu K."/>
        </authorList>
    </citation>
    <scope>NUCLEOTIDE SEQUENCE [LARGE SCALE GENOMIC DNA]</scope>
    <source>
        <strain evidence="2">cv. UVA1</strain>
    </source>
</reference>
<gene>
    <name evidence="1" type="ORF">STAS_24076</name>
</gene>
<dbReference type="AlphaFoldDB" id="A0A5A7QNR5"/>
<accession>A0A5A7QNR5</accession>
<comment type="caution">
    <text evidence="1">The sequence shown here is derived from an EMBL/GenBank/DDBJ whole genome shotgun (WGS) entry which is preliminary data.</text>
</comment>
<dbReference type="EMBL" id="BKCP01007737">
    <property type="protein sequence ID" value="GER47003.1"/>
    <property type="molecule type" value="Genomic_DNA"/>
</dbReference>
<proteinExistence type="predicted"/>